<protein>
    <submittedName>
        <fullName evidence="1">Uncharacterized protein</fullName>
    </submittedName>
</protein>
<comment type="caution">
    <text evidence="1">The sequence shown here is derived from an EMBL/GenBank/DDBJ whole genome shotgun (WGS) entry which is preliminary data.</text>
</comment>
<organism evidence="1 2">
    <name type="scientific">Desulfobotulus alkaliphilus</name>
    <dbReference type="NCBI Taxonomy" id="622671"/>
    <lineage>
        <taxon>Bacteria</taxon>
        <taxon>Pseudomonadati</taxon>
        <taxon>Thermodesulfobacteriota</taxon>
        <taxon>Desulfobacteria</taxon>
        <taxon>Desulfobacterales</taxon>
        <taxon>Desulfobacteraceae</taxon>
        <taxon>Desulfobotulus</taxon>
    </lineage>
</organism>
<evidence type="ECO:0000313" key="1">
    <source>
        <dbReference type="EMBL" id="TWI76936.1"/>
    </source>
</evidence>
<dbReference type="Proteomes" id="UP000318307">
    <property type="component" value="Unassembled WGS sequence"/>
</dbReference>
<proteinExistence type="predicted"/>
<dbReference type="PANTHER" id="PTHR31475">
    <property type="entry name" value="UPF0462 PROTEIN"/>
    <property type="match status" value="1"/>
</dbReference>
<dbReference type="PANTHER" id="PTHR31475:SF5">
    <property type="entry name" value="UPF0462 PROTEIN C4ORF33 HOMOLOG"/>
    <property type="match status" value="1"/>
</dbReference>
<sequence length="170" mass="19266">MAEWTIAKTWQGEPLSPQEIIRVRSFKEKDQLCISVKAPFHGDPPPPRQPGSTDKLWQYEVVELFLVGINGDYLEIEMGPHGHYLVLKLSGVRCVDKMHLPMEYSARISGNTWRGEGRISLAYLPENCVRANAFAIHGENGKRRFLCAFPVGGDVPDFHKPDLFPPFSFQ</sequence>
<dbReference type="Gene3D" id="2.60.40.1190">
    <property type="match status" value="1"/>
</dbReference>
<keyword evidence="2" id="KW-1185">Reference proteome</keyword>
<accession>A0A562S922</accession>
<dbReference type="OrthoDB" id="9758822at2"/>
<dbReference type="AlphaFoldDB" id="A0A562S922"/>
<reference evidence="1 2" key="1">
    <citation type="submission" date="2019-07" db="EMBL/GenBank/DDBJ databases">
        <title>Genome sequencing of 100 strains of the haloalkaliphilic chemolithoautotrophic sulfur-oxidizing bacterium Thioalkalivibrio.</title>
        <authorList>
            <person name="Muyzer G."/>
        </authorList>
    </citation>
    <scope>NUCLEOTIDE SEQUENCE [LARGE SCALE GENOMIC DNA]</scope>
    <source>
        <strain evidence="1 2">ASO4-4</strain>
    </source>
</reference>
<evidence type="ECO:0000313" key="2">
    <source>
        <dbReference type="Proteomes" id="UP000318307"/>
    </source>
</evidence>
<gene>
    <name evidence="1" type="ORF">LZ24_00558</name>
</gene>
<name>A0A562S922_9BACT</name>
<dbReference type="EMBL" id="VLLC01000002">
    <property type="protein sequence ID" value="TWI76936.1"/>
    <property type="molecule type" value="Genomic_DNA"/>
</dbReference>
<dbReference type="RefSeq" id="WP_144682073.1">
    <property type="nucleotide sequence ID" value="NZ_VLLC01000002.1"/>
</dbReference>